<sequence>MTYSGIEKRRFAQLLEWGADDDELRRFFAETRLQLIQRGAKVQNPPHGKPARIRMLAQGLPQATDRVVQKWFGEHLKMLDPKSVDELLADLRLYEEAGESPPEDEAKRLARSCLVHLFSTDPPSDLLSFLRPAQAGGAVDPPEAKEAPMPTPNGQSFDTLSEELGRAIVALAEGRDPDEFLSSLPPSTAAFVAGVQAVRNARYEDVQIAIEALDHQQAVRSLLAEYATRKASARSSGEARGLQMLSFAHPGEAFAFDIDRDEVLAVCTRDFPETTVFLHPSAIRAADGPWIDLSDNEYRKKLFYSSGDLIAFSGGRDIPRQPKRGEIGIWRVAENEGSNPGHRTNFHISSDKTLVYEVRDVPFDSSNHDAVREYIKHAVGEGRTSVTPLLFLLRDQLIVGSPAGKDLTRDEGFDAGLPSWHALTAFRLEGRAFVPGPLPPSGIYECEALASSLRKLFAGEYWGTDKPTKALTRKLQDLIASGAPKLSSERAARLRAELTTIDEHEGAMSALLDEVMRDPRIGVRVDKLVEAKVDLLVAQKEKLHKSVQQLEQKQAELLETRRQAEREQKAIAPAIAKAIRAAFDRARADALGTLGEVVVFKTLIDELVEQPAPPVGTIPPPSRPADPREGTSIVRSAAGAGQPIVETLRALGVTPKAARAIAAVGTMARECGLMLIVDGLAGSVAAEAWLSEGDKSGTVLECGFGETDDRAIRAVLGDAPVALAILDANFSPFDVYARPLVDAVLRRMAGIHDRSFKARVLLSMAEGAAALPLPTVAESLSLRVYLDHIPVFLQEGEAEAWIEEIEDMEEPVEWFAKLWKPAKTKVLNYLRSLPVEEVAIILAALEVAQSSGKRP</sequence>
<feature type="coiled-coil region" evidence="1">
    <location>
        <begin position="533"/>
        <end position="570"/>
    </location>
</feature>
<organism evidence="3 4">
    <name type="scientific">Achromobacter pestifer</name>
    <dbReference type="NCBI Taxonomy" id="1353889"/>
    <lineage>
        <taxon>Bacteria</taxon>
        <taxon>Pseudomonadati</taxon>
        <taxon>Pseudomonadota</taxon>
        <taxon>Betaproteobacteria</taxon>
        <taxon>Burkholderiales</taxon>
        <taxon>Alcaligenaceae</taxon>
        <taxon>Achromobacter</taxon>
    </lineage>
</organism>
<dbReference type="EMBL" id="CADIJX010000003">
    <property type="protein sequence ID" value="CAB3648103.1"/>
    <property type="molecule type" value="Genomic_DNA"/>
</dbReference>
<reference evidence="3 4" key="1">
    <citation type="submission" date="2020-04" db="EMBL/GenBank/DDBJ databases">
        <authorList>
            <person name="De Canck E."/>
        </authorList>
    </citation>
    <scope>NUCLEOTIDE SEQUENCE [LARGE SCALE GENOMIC DNA]</scope>
    <source>
        <strain evidence="3 4">LMG 3431</strain>
    </source>
</reference>
<protein>
    <submittedName>
        <fullName evidence="3">Uncharacterized protein</fullName>
    </submittedName>
</protein>
<evidence type="ECO:0000313" key="4">
    <source>
        <dbReference type="Proteomes" id="UP000494108"/>
    </source>
</evidence>
<accession>A0A6S7A024</accession>
<evidence type="ECO:0000256" key="2">
    <source>
        <dbReference type="SAM" id="MobiDB-lite"/>
    </source>
</evidence>
<proteinExistence type="predicted"/>
<feature type="region of interest" description="Disordered" evidence="2">
    <location>
        <begin position="611"/>
        <end position="630"/>
    </location>
</feature>
<dbReference type="Proteomes" id="UP000494108">
    <property type="component" value="Unassembled WGS sequence"/>
</dbReference>
<dbReference type="RefSeq" id="WP_175174929.1">
    <property type="nucleotide sequence ID" value="NZ_CADIJX010000003.1"/>
</dbReference>
<keyword evidence="4" id="KW-1185">Reference proteome</keyword>
<feature type="region of interest" description="Disordered" evidence="2">
    <location>
        <begin position="134"/>
        <end position="158"/>
    </location>
</feature>
<keyword evidence="1" id="KW-0175">Coiled coil</keyword>
<dbReference type="AlphaFoldDB" id="A0A6S7A024"/>
<feature type="compositionally biased region" description="Pro residues" evidence="2">
    <location>
        <begin position="611"/>
        <end position="624"/>
    </location>
</feature>
<evidence type="ECO:0000256" key="1">
    <source>
        <dbReference type="SAM" id="Coils"/>
    </source>
</evidence>
<evidence type="ECO:0000313" key="3">
    <source>
        <dbReference type="EMBL" id="CAB3648103.1"/>
    </source>
</evidence>
<name>A0A6S7A024_9BURK</name>
<gene>
    <name evidence="3" type="ORF">LMG3431_02628</name>
</gene>